<dbReference type="CDD" id="cd00565">
    <property type="entry name" value="Ubl_ThiS"/>
    <property type="match status" value="1"/>
</dbReference>
<dbReference type="SUPFAM" id="SSF54285">
    <property type="entry name" value="MoaD/ThiS"/>
    <property type="match status" value="1"/>
</dbReference>
<protein>
    <submittedName>
        <fullName evidence="1">Sulfur carrier protein ThiS</fullName>
    </submittedName>
</protein>
<keyword evidence="2" id="KW-1185">Reference proteome</keyword>
<dbReference type="Proteomes" id="UP000198310">
    <property type="component" value="Unassembled WGS sequence"/>
</dbReference>
<dbReference type="Pfam" id="PF02597">
    <property type="entry name" value="ThiS"/>
    <property type="match status" value="1"/>
</dbReference>
<evidence type="ECO:0000313" key="2">
    <source>
        <dbReference type="Proteomes" id="UP000198310"/>
    </source>
</evidence>
<dbReference type="InterPro" id="IPR010035">
    <property type="entry name" value="Thi_S"/>
</dbReference>
<dbReference type="AlphaFoldDB" id="A0A238ZAG2"/>
<name>A0A238ZAG2_9BACT</name>
<evidence type="ECO:0000313" key="1">
    <source>
        <dbReference type="EMBL" id="SNR80516.1"/>
    </source>
</evidence>
<sequence>MVYYVNNTRQEAPTARTLAEVLTELNVASQRGMAVAVNEMVVPRPEWASYPLQTNDRLTIIRATQGG</sequence>
<proteinExistence type="predicted"/>
<dbReference type="NCBIfam" id="TIGR01683">
    <property type="entry name" value="thiS"/>
    <property type="match status" value="1"/>
</dbReference>
<dbReference type="EMBL" id="FZNS01000007">
    <property type="protein sequence ID" value="SNR80516.1"/>
    <property type="molecule type" value="Genomic_DNA"/>
</dbReference>
<accession>A0A238ZAG2</accession>
<reference evidence="2" key="1">
    <citation type="submission" date="2017-06" db="EMBL/GenBank/DDBJ databases">
        <authorList>
            <person name="Varghese N."/>
            <person name="Submissions S."/>
        </authorList>
    </citation>
    <scope>NUCLEOTIDE SEQUENCE [LARGE SCALE GENOMIC DNA]</scope>
    <source>
        <strain evidence="2">DSM 28041</strain>
    </source>
</reference>
<dbReference type="RefSeq" id="WP_089333445.1">
    <property type="nucleotide sequence ID" value="NZ_FZNS01000007.1"/>
</dbReference>
<dbReference type="Gene3D" id="3.10.20.30">
    <property type="match status" value="1"/>
</dbReference>
<gene>
    <name evidence="1" type="ORF">SAMN06269173_10777</name>
</gene>
<dbReference type="InterPro" id="IPR016155">
    <property type="entry name" value="Mopterin_synth/thiamin_S_b"/>
</dbReference>
<dbReference type="InterPro" id="IPR012675">
    <property type="entry name" value="Beta-grasp_dom_sf"/>
</dbReference>
<dbReference type="PANTHER" id="PTHR34472">
    <property type="entry name" value="SULFUR CARRIER PROTEIN THIS"/>
    <property type="match status" value="1"/>
</dbReference>
<organism evidence="1 2">
    <name type="scientific">Hymenobacter mucosus</name>
    <dbReference type="NCBI Taxonomy" id="1411120"/>
    <lineage>
        <taxon>Bacteria</taxon>
        <taxon>Pseudomonadati</taxon>
        <taxon>Bacteroidota</taxon>
        <taxon>Cytophagia</taxon>
        <taxon>Cytophagales</taxon>
        <taxon>Hymenobacteraceae</taxon>
        <taxon>Hymenobacter</taxon>
    </lineage>
</organism>
<dbReference type="PANTHER" id="PTHR34472:SF1">
    <property type="entry name" value="SULFUR CARRIER PROTEIN THIS"/>
    <property type="match status" value="1"/>
</dbReference>
<dbReference type="InterPro" id="IPR003749">
    <property type="entry name" value="ThiS/MoaD-like"/>
</dbReference>